<dbReference type="OrthoDB" id="10028852at2759"/>
<reference evidence="2" key="1">
    <citation type="submission" date="2022-03" db="EMBL/GenBank/DDBJ databases">
        <authorList>
            <person name="Lindestad O."/>
        </authorList>
    </citation>
    <scope>NUCLEOTIDE SEQUENCE</scope>
</reference>
<accession>A0A8S4QPS2</accession>
<name>A0A8S4QPS2_9NEOP</name>
<feature type="region of interest" description="Disordered" evidence="1">
    <location>
        <begin position="60"/>
        <end position="87"/>
    </location>
</feature>
<organism evidence="2 3">
    <name type="scientific">Pararge aegeria aegeria</name>
    <dbReference type="NCBI Taxonomy" id="348720"/>
    <lineage>
        <taxon>Eukaryota</taxon>
        <taxon>Metazoa</taxon>
        <taxon>Ecdysozoa</taxon>
        <taxon>Arthropoda</taxon>
        <taxon>Hexapoda</taxon>
        <taxon>Insecta</taxon>
        <taxon>Pterygota</taxon>
        <taxon>Neoptera</taxon>
        <taxon>Endopterygota</taxon>
        <taxon>Lepidoptera</taxon>
        <taxon>Glossata</taxon>
        <taxon>Ditrysia</taxon>
        <taxon>Papilionoidea</taxon>
        <taxon>Nymphalidae</taxon>
        <taxon>Satyrinae</taxon>
        <taxon>Satyrini</taxon>
        <taxon>Parargina</taxon>
        <taxon>Pararge</taxon>
    </lineage>
</organism>
<feature type="compositionally biased region" description="Basic and acidic residues" evidence="1">
    <location>
        <begin position="71"/>
        <end position="87"/>
    </location>
</feature>
<keyword evidence="3" id="KW-1185">Reference proteome</keyword>
<evidence type="ECO:0000313" key="2">
    <source>
        <dbReference type="EMBL" id="CAH2216726.1"/>
    </source>
</evidence>
<feature type="non-terminal residue" evidence="2">
    <location>
        <position position="1"/>
    </location>
</feature>
<sequence length="131" mass="15205">MSSILKRLQAIIHYILYKIYIKLQDILFPDGSQLSKECRKEMQYYRLLAKEVEKRIQTLKPLISESDTESSEDKTDAPDLPESEHSYEISQNDVQDGFNVHVDKTKTVTTEKCLDDCEISRVQPTSNTFDN</sequence>
<comment type="caution">
    <text evidence="2">The sequence shown here is derived from an EMBL/GenBank/DDBJ whole genome shotgun (WGS) entry which is preliminary data.</text>
</comment>
<dbReference type="Proteomes" id="UP000838756">
    <property type="component" value="Unassembled WGS sequence"/>
</dbReference>
<dbReference type="EMBL" id="CAKXAJ010016553">
    <property type="protein sequence ID" value="CAH2216726.1"/>
    <property type="molecule type" value="Genomic_DNA"/>
</dbReference>
<evidence type="ECO:0000256" key="1">
    <source>
        <dbReference type="SAM" id="MobiDB-lite"/>
    </source>
</evidence>
<dbReference type="AlphaFoldDB" id="A0A8S4QPS2"/>
<protein>
    <submittedName>
        <fullName evidence="2">Jg18174 protein</fullName>
    </submittedName>
</protein>
<proteinExistence type="predicted"/>
<gene>
    <name evidence="2" type="primary">jg18174</name>
    <name evidence="2" type="ORF">PAEG_LOCUS4691</name>
</gene>
<evidence type="ECO:0000313" key="3">
    <source>
        <dbReference type="Proteomes" id="UP000838756"/>
    </source>
</evidence>